<comment type="caution">
    <text evidence="3">The sequence shown here is derived from an EMBL/GenBank/DDBJ whole genome shotgun (WGS) entry which is preliminary data.</text>
</comment>
<reference evidence="3" key="1">
    <citation type="submission" date="2021-02" db="EMBL/GenBank/DDBJ databases">
        <authorList>
            <person name="Dougan E. K."/>
            <person name="Rhodes N."/>
            <person name="Thang M."/>
            <person name="Chan C."/>
        </authorList>
    </citation>
    <scope>NUCLEOTIDE SEQUENCE</scope>
</reference>
<accession>A0A812KR86</accession>
<feature type="domain" description="C2" evidence="2">
    <location>
        <begin position="15"/>
        <end position="159"/>
    </location>
</feature>
<dbReference type="AlphaFoldDB" id="A0A812KR86"/>
<dbReference type="PANTHER" id="PTHR40861">
    <property type="entry name" value="DUF2183 DOMAIN-CONTAINING PROTEIN"/>
    <property type="match status" value="1"/>
</dbReference>
<proteinExistence type="predicted"/>
<protein>
    <recommendedName>
        <fullName evidence="2">C2 domain-containing protein</fullName>
    </recommendedName>
</protein>
<keyword evidence="4" id="KW-1185">Reference proteome</keyword>
<dbReference type="InterPro" id="IPR000008">
    <property type="entry name" value="C2_dom"/>
</dbReference>
<dbReference type="InterPro" id="IPR035892">
    <property type="entry name" value="C2_domain_sf"/>
</dbReference>
<dbReference type="PANTHER" id="PTHR40861:SF1">
    <property type="entry name" value="PHOSPHATIDATE PHOSPHATASE APP1 CATALYTIC DOMAIN-CONTAINING PROTEIN"/>
    <property type="match status" value="1"/>
</dbReference>
<feature type="compositionally biased region" description="Basic and acidic residues" evidence="1">
    <location>
        <begin position="641"/>
        <end position="656"/>
    </location>
</feature>
<dbReference type="Gene3D" id="2.60.40.150">
    <property type="entry name" value="C2 domain"/>
    <property type="match status" value="1"/>
</dbReference>
<evidence type="ECO:0000256" key="1">
    <source>
        <dbReference type="SAM" id="MobiDB-lite"/>
    </source>
</evidence>
<dbReference type="EMBL" id="CAJNDS010000701">
    <property type="protein sequence ID" value="CAE7228700.1"/>
    <property type="molecule type" value="Genomic_DNA"/>
</dbReference>
<sequence>MVLLRHTAKHGEQAGAGYFPEAAEALSDGSSVQSVQVEVIAAADLSMGSKSLPVPYCALATGYRGQPWAAKAAGKAECITPPALRQRNPRWNALCKLRLPKAYVSPSRVEFSKDEAAPQEVELSVRVMDAGGLRGDRMAGEARIPLSGSCGAGTFRLLGGGYASLSVRWSCPSEFREEEEELETFRAKSFEEAVQFWSKQDLATCAGIARAQREFQAKLQTAPDWCNELLLQTPLSLLLSDTDGADGAPSQLYSGSQALLRVLSEHLQSHNLSALASSRLIGALVEKLSIPRGPGGLGPGPDGLDPEAAEHLAVQEAILCKIFLRTEGKELLELKRLVDAAGGGRDLRHTIYSVISDQVRRESLLQHFVDQVADLNCLPVHILSDIDMTVWVGTFGAGGPKFPAGPVPGALPLFTALGGRVTFLSARPPIWEGQTRRLLVDDIGIAEAVVLPGSLKAVAQVLFAPEQARQAMAERKTEVFGQFATLHPEALFVFIGDSGEGDVDFAEEFMAVEWAERAGGCGGLPARRAALIHDVVRSDGVVPKSSNERRADLHLRGIHVFDTYAGAALELFRQGLLDMEGLRCATHGCLEEFAEINPDEFASVEVFETRRMELLRDVREVNAALRIAGSAATTAPLHTAGTEEKEDKEGGSFEEEKVISTSVNVEVVQHGDLQQPPDVVEEMPASTSEAHDAA</sequence>
<evidence type="ECO:0000259" key="2">
    <source>
        <dbReference type="PROSITE" id="PS50004"/>
    </source>
</evidence>
<dbReference type="OrthoDB" id="2117591at2759"/>
<feature type="region of interest" description="Disordered" evidence="1">
    <location>
        <begin position="635"/>
        <end position="656"/>
    </location>
</feature>
<organism evidence="3 4">
    <name type="scientific">Symbiodinium natans</name>
    <dbReference type="NCBI Taxonomy" id="878477"/>
    <lineage>
        <taxon>Eukaryota</taxon>
        <taxon>Sar</taxon>
        <taxon>Alveolata</taxon>
        <taxon>Dinophyceae</taxon>
        <taxon>Suessiales</taxon>
        <taxon>Symbiodiniaceae</taxon>
        <taxon>Symbiodinium</taxon>
    </lineage>
</organism>
<dbReference type="CDD" id="cd00030">
    <property type="entry name" value="C2"/>
    <property type="match status" value="1"/>
</dbReference>
<dbReference type="SUPFAM" id="SSF49562">
    <property type="entry name" value="C2 domain (Calcium/lipid-binding domain, CaLB)"/>
    <property type="match status" value="1"/>
</dbReference>
<evidence type="ECO:0000313" key="3">
    <source>
        <dbReference type="EMBL" id="CAE7228700.1"/>
    </source>
</evidence>
<evidence type="ECO:0000313" key="4">
    <source>
        <dbReference type="Proteomes" id="UP000604046"/>
    </source>
</evidence>
<name>A0A812KR86_9DINO</name>
<dbReference type="Proteomes" id="UP000604046">
    <property type="component" value="Unassembled WGS sequence"/>
</dbReference>
<dbReference type="PROSITE" id="PS50004">
    <property type="entry name" value="C2"/>
    <property type="match status" value="1"/>
</dbReference>
<feature type="region of interest" description="Disordered" evidence="1">
    <location>
        <begin position="668"/>
        <end position="694"/>
    </location>
</feature>
<gene>
    <name evidence="3" type="ORF">SNAT2548_LOCUS9126</name>
</gene>